<dbReference type="Gene3D" id="1.10.3720.10">
    <property type="entry name" value="MetI-like"/>
    <property type="match status" value="1"/>
</dbReference>
<feature type="transmembrane region" description="Helical" evidence="7">
    <location>
        <begin position="80"/>
        <end position="99"/>
    </location>
</feature>
<accession>A0A8J6TJM5</accession>
<feature type="domain" description="ABC transmembrane type-1" evidence="8">
    <location>
        <begin position="73"/>
        <end position="253"/>
    </location>
</feature>
<comment type="caution">
    <text evidence="9">The sequence shown here is derived from an EMBL/GenBank/DDBJ whole genome shotgun (WGS) entry which is preliminary data.</text>
</comment>
<evidence type="ECO:0000313" key="10">
    <source>
        <dbReference type="Proteomes" id="UP000614469"/>
    </source>
</evidence>
<dbReference type="InterPro" id="IPR035906">
    <property type="entry name" value="MetI-like_sf"/>
</dbReference>
<proteinExistence type="inferred from homology"/>
<feature type="transmembrane region" description="Helical" evidence="7">
    <location>
        <begin position="111"/>
        <end position="132"/>
    </location>
</feature>
<dbReference type="AlphaFoldDB" id="A0A8J6TJM5"/>
<reference evidence="9 10" key="1">
    <citation type="submission" date="2020-08" db="EMBL/GenBank/DDBJ databases">
        <title>Bridging the membrane lipid divide: bacteria of the FCB group superphylum have the potential to synthesize archaeal ether lipids.</title>
        <authorList>
            <person name="Villanueva L."/>
            <person name="Von Meijenfeldt F.A.B."/>
            <person name="Westbye A.B."/>
            <person name="Yadav S."/>
            <person name="Hopmans E.C."/>
            <person name="Dutilh B.E."/>
            <person name="Sinninghe Damste J.S."/>
        </authorList>
    </citation>
    <scope>NUCLEOTIDE SEQUENCE [LARGE SCALE GENOMIC DNA]</scope>
    <source>
        <strain evidence="9">NIOZ-UU36</strain>
    </source>
</reference>
<evidence type="ECO:0000256" key="4">
    <source>
        <dbReference type="ARBA" id="ARBA00022692"/>
    </source>
</evidence>
<keyword evidence="5 7" id="KW-1133">Transmembrane helix</keyword>
<feature type="transmembrane region" description="Helical" evidence="7">
    <location>
        <begin position="21"/>
        <end position="39"/>
    </location>
</feature>
<protein>
    <submittedName>
        <fullName evidence="9">ABC transporter permease</fullName>
    </submittedName>
</protein>
<evidence type="ECO:0000256" key="1">
    <source>
        <dbReference type="ARBA" id="ARBA00004651"/>
    </source>
</evidence>
<keyword evidence="3" id="KW-1003">Cell membrane</keyword>
<keyword evidence="6 7" id="KW-0472">Membrane</keyword>
<organism evidence="9 10">
    <name type="scientific">Candidatus Desulfolinea nitratireducens</name>
    <dbReference type="NCBI Taxonomy" id="2841698"/>
    <lineage>
        <taxon>Bacteria</taxon>
        <taxon>Bacillati</taxon>
        <taxon>Chloroflexota</taxon>
        <taxon>Anaerolineae</taxon>
        <taxon>Anaerolineales</taxon>
        <taxon>Anaerolineales incertae sedis</taxon>
        <taxon>Candidatus Desulfolinea</taxon>
    </lineage>
</organism>
<dbReference type="PROSITE" id="PS50928">
    <property type="entry name" value="ABC_TM1"/>
    <property type="match status" value="1"/>
</dbReference>
<name>A0A8J6TJM5_9CHLR</name>
<feature type="transmembrane region" description="Helical" evidence="7">
    <location>
        <begin position="233"/>
        <end position="256"/>
    </location>
</feature>
<dbReference type="CDD" id="cd06261">
    <property type="entry name" value="TM_PBP2"/>
    <property type="match status" value="1"/>
</dbReference>
<gene>
    <name evidence="9" type="ORF">H8E29_15465</name>
</gene>
<dbReference type="SUPFAM" id="SSF161098">
    <property type="entry name" value="MetI-like"/>
    <property type="match status" value="1"/>
</dbReference>
<dbReference type="EMBL" id="JACNJN010000180">
    <property type="protein sequence ID" value="MBC8336660.1"/>
    <property type="molecule type" value="Genomic_DNA"/>
</dbReference>
<dbReference type="PANTHER" id="PTHR30151">
    <property type="entry name" value="ALKANE SULFONATE ABC TRANSPORTER-RELATED, MEMBRANE SUBUNIT"/>
    <property type="match status" value="1"/>
</dbReference>
<evidence type="ECO:0000256" key="5">
    <source>
        <dbReference type="ARBA" id="ARBA00022989"/>
    </source>
</evidence>
<comment type="subcellular location">
    <subcellularLocation>
        <location evidence="1 7">Cell membrane</location>
        <topology evidence="1 7">Multi-pass membrane protein</topology>
    </subcellularLocation>
</comment>
<dbReference type="Pfam" id="PF00528">
    <property type="entry name" value="BPD_transp_1"/>
    <property type="match status" value="1"/>
</dbReference>
<keyword evidence="4 7" id="KW-0812">Transmembrane</keyword>
<dbReference type="InterPro" id="IPR000515">
    <property type="entry name" value="MetI-like"/>
</dbReference>
<evidence type="ECO:0000313" key="9">
    <source>
        <dbReference type="EMBL" id="MBC8336660.1"/>
    </source>
</evidence>
<evidence type="ECO:0000259" key="8">
    <source>
        <dbReference type="PROSITE" id="PS50928"/>
    </source>
</evidence>
<dbReference type="PANTHER" id="PTHR30151:SF20">
    <property type="entry name" value="ABC TRANSPORTER PERMEASE PROTEIN HI_0355-RELATED"/>
    <property type="match status" value="1"/>
</dbReference>
<sequence length="269" mass="29070">MNINPARKLKTPTPLAPRLGAHWPALLSLLLGLTGWQLAVRFTDLPAFILPSPADVGMRFSRALLDGSLLRHTGVTLSEVLLGLLMGTATATVLGYLLAKSRLFERIVAPYLVASQAVPVVAIAPLLVIWFGPGIFSKILICALIVFFPVLVNTVVGVRAVPSVLHDLMRSLRASRWQVLRHLEIPAALPVFLGGLRIGAALSVIGAVVGEFVGADRGLGFLINVGRGQYDTALVFVAIFALILLALTLYGIVAWLESYLLKWQAWRNQ</sequence>
<evidence type="ECO:0000256" key="3">
    <source>
        <dbReference type="ARBA" id="ARBA00022475"/>
    </source>
</evidence>
<dbReference type="GO" id="GO:0055085">
    <property type="term" value="P:transmembrane transport"/>
    <property type="evidence" value="ECO:0007669"/>
    <property type="project" value="InterPro"/>
</dbReference>
<feature type="transmembrane region" description="Helical" evidence="7">
    <location>
        <begin position="183"/>
        <end position="213"/>
    </location>
</feature>
<feature type="transmembrane region" description="Helical" evidence="7">
    <location>
        <begin position="138"/>
        <end position="162"/>
    </location>
</feature>
<dbReference type="GO" id="GO:0005886">
    <property type="term" value="C:plasma membrane"/>
    <property type="evidence" value="ECO:0007669"/>
    <property type="project" value="UniProtKB-SubCell"/>
</dbReference>
<dbReference type="Proteomes" id="UP000614469">
    <property type="component" value="Unassembled WGS sequence"/>
</dbReference>
<evidence type="ECO:0000256" key="2">
    <source>
        <dbReference type="ARBA" id="ARBA00022448"/>
    </source>
</evidence>
<keyword evidence="2 7" id="KW-0813">Transport</keyword>
<evidence type="ECO:0000256" key="6">
    <source>
        <dbReference type="ARBA" id="ARBA00023136"/>
    </source>
</evidence>
<evidence type="ECO:0000256" key="7">
    <source>
        <dbReference type="RuleBase" id="RU363032"/>
    </source>
</evidence>
<comment type="similarity">
    <text evidence="7">Belongs to the binding-protein-dependent transport system permease family.</text>
</comment>